<feature type="region of interest" description="Disordered" evidence="7">
    <location>
        <begin position="26"/>
        <end position="54"/>
    </location>
</feature>
<accession>A0ABY4YN32</accession>
<comment type="catalytic activity">
    <reaction evidence="1 6">
        <text>[protein]-peptidylproline (omega=180) = [protein]-peptidylproline (omega=0)</text>
        <dbReference type="Rhea" id="RHEA:16237"/>
        <dbReference type="Rhea" id="RHEA-COMP:10747"/>
        <dbReference type="Rhea" id="RHEA-COMP:10748"/>
        <dbReference type="ChEBI" id="CHEBI:83833"/>
        <dbReference type="ChEBI" id="CHEBI:83834"/>
        <dbReference type="EC" id="5.2.1.8"/>
    </reaction>
</comment>
<dbReference type="InterPro" id="IPR046357">
    <property type="entry name" value="PPIase_dom_sf"/>
</dbReference>
<evidence type="ECO:0000256" key="3">
    <source>
        <dbReference type="ARBA" id="ARBA00013194"/>
    </source>
</evidence>
<dbReference type="PANTHER" id="PTHR43811">
    <property type="entry name" value="FKBP-TYPE PEPTIDYL-PROLYL CIS-TRANS ISOMERASE FKPA"/>
    <property type="match status" value="1"/>
</dbReference>
<feature type="region of interest" description="Disordered" evidence="7">
    <location>
        <begin position="196"/>
        <end position="225"/>
    </location>
</feature>
<evidence type="ECO:0000256" key="4">
    <source>
        <dbReference type="ARBA" id="ARBA00023110"/>
    </source>
</evidence>
<sequence length="347" mass="35774">MRSPSFRLLGLAVAPLIFLSACGSDDGGEGTDDASQSTGADDAAATSIAPNGTAEDVTLTEADVEGTTVPALELGKTPLSVGETSVQELEPGEGEGATAEQDVELKYLAVNGTTGEEILSTFTTDETVSMSLANPNLLPGFLNTLEGTKPGQTMIIAMSPEDGFGAQGNPQLGIGPADTVVFYVEVVGATTPLTQAEGEEVEPKEGLPTVEADGTSPATITIPEGEEPPTELVVQPLIKGEGAEIQSGQSVRMQYTGVQWSDGSQFDTSLQEGREAFETVIGAGQVIPGWDEGLVGQTVGSRVLLVIPPEMAYGELQEEDPAATAAPQQHELAGETLVFVVDILAAN</sequence>
<comment type="similarity">
    <text evidence="2">Belongs to the FKBP-type PPIase family.</text>
</comment>
<evidence type="ECO:0000256" key="5">
    <source>
        <dbReference type="ARBA" id="ARBA00023235"/>
    </source>
</evidence>
<feature type="signal peptide" evidence="8">
    <location>
        <begin position="1"/>
        <end position="23"/>
    </location>
</feature>
<evidence type="ECO:0000313" key="10">
    <source>
        <dbReference type="EMBL" id="USQ78202.1"/>
    </source>
</evidence>
<evidence type="ECO:0000313" key="11">
    <source>
        <dbReference type="Proteomes" id="UP001056455"/>
    </source>
</evidence>
<evidence type="ECO:0000259" key="9">
    <source>
        <dbReference type="PROSITE" id="PS50059"/>
    </source>
</evidence>
<dbReference type="GO" id="GO:0016853">
    <property type="term" value="F:isomerase activity"/>
    <property type="evidence" value="ECO:0007669"/>
    <property type="project" value="UniProtKB-KW"/>
</dbReference>
<dbReference type="PROSITE" id="PS51257">
    <property type="entry name" value="PROKAR_LIPOPROTEIN"/>
    <property type="match status" value="1"/>
</dbReference>
<dbReference type="PROSITE" id="PS50059">
    <property type="entry name" value="FKBP_PPIASE"/>
    <property type="match status" value="2"/>
</dbReference>
<evidence type="ECO:0000256" key="7">
    <source>
        <dbReference type="SAM" id="MobiDB-lite"/>
    </source>
</evidence>
<feature type="region of interest" description="Disordered" evidence="7">
    <location>
        <begin position="70"/>
        <end position="98"/>
    </location>
</feature>
<protein>
    <recommendedName>
        <fullName evidence="3 6">peptidylprolyl isomerase</fullName>
        <ecNumber evidence="3 6">5.2.1.8</ecNumber>
    </recommendedName>
</protein>
<evidence type="ECO:0000256" key="1">
    <source>
        <dbReference type="ARBA" id="ARBA00000971"/>
    </source>
</evidence>
<keyword evidence="11" id="KW-1185">Reference proteome</keyword>
<dbReference type="EC" id="5.2.1.8" evidence="3 6"/>
<dbReference type="Gene3D" id="3.10.50.40">
    <property type="match status" value="2"/>
</dbReference>
<dbReference type="EMBL" id="CP099489">
    <property type="protein sequence ID" value="USQ78202.1"/>
    <property type="molecule type" value="Genomic_DNA"/>
</dbReference>
<dbReference type="Pfam" id="PF00254">
    <property type="entry name" value="FKBP_C"/>
    <property type="match status" value="2"/>
</dbReference>
<keyword evidence="5 6" id="KW-0413">Isomerase</keyword>
<keyword evidence="4 6" id="KW-0697">Rotamase</keyword>
<dbReference type="Proteomes" id="UP001056455">
    <property type="component" value="Chromosome"/>
</dbReference>
<proteinExistence type="inferred from homology"/>
<evidence type="ECO:0000256" key="2">
    <source>
        <dbReference type="ARBA" id="ARBA00006577"/>
    </source>
</evidence>
<organism evidence="10 11">
    <name type="scientific">Ornithinimicrobium faecis</name>
    <dbReference type="NCBI Taxonomy" id="2934158"/>
    <lineage>
        <taxon>Bacteria</taxon>
        <taxon>Bacillati</taxon>
        <taxon>Actinomycetota</taxon>
        <taxon>Actinomycetes</taxon>
        <taxon>Micrococcales</taxon>
        <taxon>Ornithinimicrobiaceae</taxon>
        <taxon>Ornithinimicrobium</taxon>
    </lineage>
</organism>
<evidence type="ECO:0000256" key="8">
    <source>
        <dbReference type="SAM" id="SignalP"/>
    </source>
</evidence>
<dbReference type="InterPro" id="IPR001179">
    <property type="entry name" value="PPIase_FKBP_dom"/>
</dbReference>
<reference evidence="10" key="1">
    <citation type="submission" date="2022-06" db="EMBL/GenBank/DDBJ databases">
        <title>Ornithinimicrobium HY1793.</title>
        <authorList>
            <person name="Huang Y."/>
        </authorList>
    </citation>
    <scope>NUCLEOTIDE SEQUENCE</scope>
    <source>
        <strain evidence="10">HY1793</strain>
    </source>
</reference>
<feature type="domain" description="PPIase FKBP-type" evidence="9">
    <location>
        <begin position="248"/>
        <end position="347"/>
    </location>
</feature>
<dbReference type="SUPFAM" id="SSF54534">
    <property type="entry name" value="FKBP-like"/>
    <property type="match status" value="2"/>
</dbReference>
<evidence type="ECO:0000256" key="6">
    <source>
        <dbReference type="PROSITE-ProRule" id="PRU00277"/>
    </source>
</evidence>
<dbReference type="RefSeq" id="WP_252591000.1">
    <property type="nucleotide sequence ID" value="NZ_CP099489.1"/>
</dbReference>
<name>A0ABY4YN32_9MICO</name>
<gene>
    <name evidence="10" type="ORF">NF556_11080</name>
</gene>
<dbReference type="PANTHER" id="PTHR43811:SF19">
    <property type="entry name" value="39 KDA FK506-BINDING NUCLEAR PROTEIN"/>
    <property type="match status" value="1"/>
</dbReference>
<keyword evidence="8" id="KW-0732">Signal</keyword>
<feature type="chain" id="PRO_5046014748" description="peptidylprolyl isomerase" evidence="8">
    <location>
        <begin position="24"/>
        <end position="347"/>
    </location>
</feature>
<feature type="domain" description="PPIase FKBP-type" evidence="9">
    <location>
        <begin position="100"/>
        <end position="190"/>
    </location>
</feature>